<evidence type="ECO:0008006" key="3">
    <source>
        <dbReference type="Google" id="ProtNLM"/>
    </source>
</evidence>
<name>A0A8T7HE45_9EURY</name>
<reference evidence="1" key="1">
    <citation type="submission" date="2020-05" db="EMBL/GenBank/DDBJ databases">
        <title>The first insight into the ecology of ammonia-tolerant syntrophic propionate oxidizing bacteria.</title>
        <authorList>
            <person name="Singh A."/>
            <person name="Schnurer A."/>
            <person name="Westerholm M."/>
        </authorList>
    </citation>
    <scope>NUCLEOTIDE SEQUENCE</scope>
    <source>
        <strain evidence="1">MAG54</strain>
    </source>
</reference>
<protein>
    <recommendedName>
        <fullName evidence="3">RNase III domain-containing protein</fullName>
    </recommendedName>
</protein>
<dbReference type="Proteomes" id="UP000737555">
    <property type="component" value="Unassembled WGS sequence"/>
</dbReference>
<dbReference type="EMBL" id="JABMJE010000113">
    <property type="protein sequence ID" value="NQS78608.1"/>
    <property type="molecule type" value="Genomic_DNA"/>
</dbReference>
<dbReference type="AlphaFoldDB" id="A0A8T7HE45"/>
<sequence length="232" mass="26575">MTHEYGPPSRPIEDLLTTIRDWLMREYRAGYLPAHRRSPRRTRKLRRIRGWSRDIGHLVSEIGRVKRETLPRVERDTGYTFPDQDRFIQILMDRSTRRLFQRILAEFPEDALPVPAKDLAILERLPDDAQALALIGDVTLRLKVLPGPHAEVPELAPLSDRWRLHESLVGLKRRHQSVGGAFEREKEILAGAVLGLLYVEGGIDALRAAVPLLTRDRDLDDRLRAVGDPVPE</sequence>
<gene>
    <name evidence="1" type="ORF">HQQ74_07905</name>
</gene>
<proteinExistence type="predicted"/>
<accession>A0A8T7HE45</accession>
<evidence type="ECO:0000313" key="2">
    <source>
        <dbReference type="Proteomes" id="UP000737555"/>
    </source>
</evidence>
<evidence type="ECO:0000313" key="1">
    <source>
        <dbReference type="EMBL" id="NQS78608.1"/>
    </source>
</evidence>
<comment type="caution">
    <text evidence="1">The sequence shown here is derived from an EMBL/GenBank/DDBJ whole genome shotgun (WGS) entry which is preliminary data.</text>
</comment>
<organism evidence="1 2">
    <name type="scientific">Methanoculleus bourgensis</name>
    <dbReference type="NCBI Taxonomy" id="83986"/>
    <lineage>
        <taxon>Archaea</taxon>
        <taxon>Methanobacteriati</taxon>
        <taxon>Methanobacteriota</taxon>
        <taxon>Stenosarchaea group</taxon>
        <taxon>Methanomicrobia</taxon>
        <taxon>Methanomicrobiales</taxon>
        <taxon>Methanomicrobiaceae</taxon>
        <taxon>Methanoculleus</taxon>
    </lineage>
</organism>